<evidence type="ECO:0000313" key="2">
    <source>
        <dbReference type="EMBL" id="JAD94519.1"/>
    </source>
</evidence>
<sequence>MGAGVLVRRCVHPERPNGWWQGIHSNFLSYRRWPEPGAVIFKPWSIQQGEDCRLQAVGGDKAEADYSTGHGRREVP</sequence>
<feature type="region of interest" description="Disordered" evidence="1">
    <location>
        <begin position="57"/>
        <end position="76"/>
    </location>
</feature>
<dbReference type="EMBL" id="GBRH01203376">
    <property type="protein sequence ID" value="JAD94519.1"/>
    <property type="molecule type" value="Transcribed_RNA"/>
</dbReference>
<reference evidence="2" key="1">
    <citation type="submission" date="2014-09" db="EMBL/GenBank/DDBJ databases">
        <authorList>
            <person name="Magalhaes I.L.F."/>
            <person name="Oliveira U."/>
            <person name="Santos F.R."/>
            <person name="Vidigal T.H.D.A."/>
            <person name="Brescovit A.D."/>
            <person name="Santos A.J."/>
        </authorList>
    </citation>
    <scope>NUCLEOTIDE SEQUENCE</scope>
    <source>
        <tissue evidence="2">Shoot tissue taken approximately 20 cm above the soil surface</tissue>
    </source>
</reference>
<proteinExistence type="predicted"/>
<accession>A0A0A9E132</accession>
<name>A0A0A9E132_ARUDO</name>
<dbReference type="AlphaFoldDB" id="A0A0A9E132"/>
<organism evidence="2">
    <name type="scientific">Arundo donax</name>
    <name type="common">Giant reed</name>
    <name type="synonym">Donax arundinaceus</name>
    <dbReference type="NCBI Taxonomy" id="35708"/>
    <lineage>
        <taxon>Eukaryota</taxon>
        <taxon>Viridiplantae</taxon>
        <taxon>Streptophyta</taxon>
        <taxon>Embryophyta</taxon>
        <taxon>Tracheophyta</taxon>
        <taxon>Spermatophyta</taxon>
        <taxon>Magnoliopsida</taxon>
        <taxon>Liliopsida</taxon>
        <taxon>Poales</taxon>
        <taxon>Poaceae</taxon>
        <taxon>PACMAD clade</taxon>
        <taxon>Arundinoideae</taxon>
        <taxon>Arundineae</taxon>
        <taxon>Arundo</taxon>
    </lineage>
</organism>
<protein>
    <submittedName>
        <fullName evidence="2">ABCB19</fullName>
    </submittedName>
</protein>
<evidence type="ECO:0000256" key="1">
    <source>
        <dbReference type="SAM" id="MobiDB-lite"/>
    </source>
</evidence>
<reference evidence="2" key="2">
    <citation type="journal article" date="2015" name="Data Brief">
        <title>Shoot transcriptome of the giant reed, Arundo donax.</title>
        <authorList>
            <person name="Barrero R.A."/>
            <person name="Guerrero F.D."/>
            <person name="Moolhuijzen P."/>
            <person name="Goolsby J.A."/>
            <person name="Tidwell J."/>
            <person name="Bellgard S.E."/>
            <person name="Bellgard M.I."/>
        </authorList>
    </citation>
    <scope>NUCLEOTIDE SEQUENCE</scope>
    <source>
        <tissue evidence="2">Shoot tissue taken approximately 20 cm above the soil surface</tissue>
    </source>
</reference>